<dbReference type="KEGG" id="est:DN752_22750"/>
<name>A0A2Z4IPK8_9BACT</name>
<accession>A0A2Z4IPK8</accession>
<dbReference type="Proteomes" id="UP000248688">
    <property type="component" value="Chromosome"/>
</dbReference>
<protein>
    <submittedName>
        <fullName evidence="1">Uncharacterized protein</fullName>
    </submittedName>
</protein>
<evidence type="ECO:0000313" key="2">
    <source>
        <dbReference type="Proteomes" id="UP000248688"/>
    </source>
</evidence>
<sequence length="67" mass="7768">MSGYLPFEGGTQVPAFWYRKEKLEERKDIDGLTAHIDLYQPFCEVAGAKLRVKMHLLSERYLVPLPD</sequence>
<evidence type="ECO:0000313" key="1">
    <source>
        <dbReference type="EMBL" id="AWW32734.1"/>
    </source>
</evidence>
<dbReference type="SUPFAM" id="SSF53649">
    <property type="entry name" value="Alkaline phosphatase-like"/>
    <property type="match status" value="1"/>
</dbReference>
<organism evidence="1 2">
    <name type="scientific">Echinicola strongylocentroti</name>
    <dbReference type="NCBI Taxonomy" id="1795355"/>
    <lineage>
        <taxon>Bacteria</taxon>
        <taxon>Pseudomonadati</taxon>
        <taxon>Bacteroidota</taxon>
        <taxon>Cytophagia</taxon>
        <taxon>Cytophagales</taxon>
        <taxon>Cyclobacteriaceae</taxon>
        <taxon>Echinicola</taxon>
    </lineage>
</organism>
<gene>
    <name evidence="1" type="ORF">DN752_22750</name>
</gene>
<dbReference type="Gene3D" id="3.40.720.10">
    <property type="entry name" value="Alkaline Phosphatase, subunit A"/>
    <property type="match status" value="1"/>
</dbReference>
<dbReference type="EMBL" id="CP030041">
    <property type="protein sequence ID" value="AWW32734.1"/>
    <property type="molecule type" value="Genomic_DNA"/>
</dbReference>
<proteinExistence type="predicted"/>
<reference evidence="1 2" key="1">
    <citation type="submission" date="2018-06" db="EMBL/GenBank/DDBJ databases">
        <title>Echinicola strongylocentroti sp. nov., isolated from a sea urchin Strongylocentrotus intermedius.</title>
        <authorList>
            <person name="Bae S.S."/>
        </authorList>
    </citation>
    <scope>NUCLEOTIDE SEQUENCE [LARGE SCALE GENOMIC DNA]</scope>
    <source>
        <strain evidence="1 2">MEBiC08714</strain>
    </source>
</reference>
<dbReference type="InterPro" id="IPR017850">
    <property type="entry name" value="Alkaline_phosphatase_core_sf"/>
</dbReference>
<keyword evidence="2" id="KW-1185">Reference proteome</keyword>
<dbReference type="AlphaFoldDB" id="A0A2Z4IPK8"/>